<evidence type="ECO:0000256" key="2">
    <source>
        <dbReference type="ARBA" id="ARBA00007699"/>
    </source>
</evidence>
<accession>A0A9R1PG79</accession>
<dbReference type="PANTHER" id="PTHR11702:SF44">
    <property type="entry name" value="GTP-BINDING PROTEIN OBGC, CHLOROPLASTIC"/>
    <property type="match status" value="1"/>
</dbReference>
<organism evidence="11 12">
    <name type="scientific">Triticum turgidum subsp. durum</name>
    <name type="common">Durum wheat</name>
    <name type="synonym">Triticum durum</name>
    <dbReference type="NCBI Taxonomy" id="4567"/>
    <lineage>
        <taxon>Eukaryota</taxon>
        <taxon>Viridiplantae</taxon>
        <taxon>Streptophyta</taxon>
        <taxon>Embryophyta</taxon>
        <taxon>Tracheophyta</taxon>
        <taxon>Spermatophyta</taxon>
        <taxon>Magnoliopsida</taxon>
        <taxon>Liliopsida</taxon>
        <taxon>Poales</taxon>
        <taxon>Poaceae</taxon>
        <taxon>BOP clade</taxon>
        <taxon>Pooideae</taxon>
        <taxon>Triticodae</taxon>
        <taxon>Triticeae</taxon>
        <taxon>Triticinae</taxon>
        <taxon>Triticum</taxon>
    </lineage>
</organism>
<evidence type="ECO:0000256" key="1">
    <source>
        <dbReference type="ARBA" id="ARBA00001946"/>
    </source>
</evidence>
<dbReference type="NCBIfam" id="NF008955">
    <property type="entry name" value="PRK12297.1"/>
    <property type="match status" value="1"/>
</dbReference>
<keyword evidence="3" id="KW-0479">Metal-binding</keyword>
<feature type="domain" description="OBG-type G" evidence="8">
    <location>
        <begin position="465"/>
        <end position="633"/>
    </location>
</feature>
<evidence type="ECO:0000313" key="11">
    <source>
        <dbReference type="EMBL" id="VAH42497.1"/>
    </source>
</evidence>
<dbReference type="PANTHER" id="PTHR11702">
    <property type="entry name" value="DEVELOPMENTALLY REGULATED GTP-BINDING PROTEIN-RELATED"/>
    <property type="match status" value="1"/>
</dbReference>
<keyword evidence="12" id="KW-1185">Reference proteome</keyword>
<feature type="domain" description="OCT" evidence="9">
    <location>
        <begin position="661"/>
        <end position="740"/>
    </location>
</feature>
<dbReference type="InterPro" id="IPR006169">
    <property type="entry name" value="GTP1_OBG_dom"/>
</dbReference>
<dbReference type="NCBIfam" id="TIGR03595">
    <property type="entry name" value="Obg_CgtA_exten"/>
    <property type="match status" value="1"/>
</dbReference>
<dbReference type="InterPro" id="IPR006073">
    <property type="entry name" value="GTP-bd"/>
</dbReference>
<dbReference type="InterPro" id="IPR045086">
    <property type="entry name" value="OBG_GTPase"/>
</dbReference>
<dbReference type="Gramene" id="TRITD2Bv1G041730.1">
    <property type="protein sequence ID" value="TRITD2Bv1G041730.1"/>
    <property type="gene ID" value="TRITD2Bv1G041730"/>
</dbReference>
<dbReference type="InterPro" id="IPR015349">
    <property type="entry name" value="OCT_dom"/>
</dbReference>
<dbReference type="NCBIfam" id="NF008954">
    <property type="entry name" value="PRK12296.1"/>
    <property type="match status" value="1"/>
</dbReference>
<dbReference type="InterPro" id="IPR031167">
    <property type="entry name" value="G_OBG"/>
</dbReference>
<feature type="domain" description="Obg" evidence="10">
    <location>
        <begin position="306"/>
        <end position="464"/>
    </location>
</feature>
<evidence type="ECO:0000259" key="9">
    <source>
        <dbReference type="PROSITE" id="PS51881"/>
    </source>
</evidence>
<keyword evidence="6" id="KW-0342">GTP-binding</keyword>
<dbReference type="GO" id="GO:0005739">
    <property type="term" value="C:mitochondrion"/>
    <property type="evidence" value="ECO:0007669"/>
    <property type="project" value="TreeGrafter"/>
</dbReference>
<protein>
    <submittedName>
        <fullName evidence="11">Uncharacterized protein</fullName>
    </submittedName>
</protein>
<dbReference type="PROSITE" id="PS51881">
    <property type="entry name" value="OCT"/>
    <property type="match status" value="1"/>
</dbReference>
<evidence type="ECO:0000259" key="10">
    <source>
        <dbReference type="PROSITE" id="PS51883"/>
    </source>
</evidence>
<dbReference type="FunFam" id="3.40.50.300:FF:000515">
    <property type="entry name" value="GTPase Obg"/>
    <property type="match status" value="1"/>
</dbReference>
<dbReference type="GO" id="GO:0000287">
    <property type="term" value="F:magnesium ion binding"/>
    <property type="evidence" value="ECO:0007669"/>
    <property type="project" value="InterPro"/>
</dbReference>
<dbReference type="GO" id="GO:0009658">
    <property type="term" value="P:chloroplast organization"/>
    <property type="evidence" value="ECO:0007669"/>
    <property type="project" value="EnsemblPlants"/>
</dbReference>
<dbReference type="GO" id="GO:0005525">
    <property type="term" value="F:GTP binding"/>
    <property type="evidence" value="ECO:0007669"/>
    <property type="project" value="UniProtKB-KW"/>
</dbReference>
<proteinExistence type="inferred from homology"/>
<dbReference type="InterPro" id="IPR036726">
    <property type="entry name" value="GTP1_OBG_dom_sf"/>
</dbReference>
<dbReference type="PROSITE" id="PS51710">
    <property type="entry name" value="G_OBG"/>
    <property type="match status" value="1"/>
</dbReference>
<dbReference type="InterPro" id="IPR014100">
    <property type="entry name" value="GTP-bd_Obg/CgtA"/>
</dbReference>
<evidence type="ECO:0000256" key="3">
    <source>
        <dbReference type="ARBA" id="ARBA00022723"/>
    </source>
</evidence>
<dbReference type="PROSITE" id="PS51883">
    <property type="entry name" value="OBG"/>
    <property type="match status" value="1"/>
</dbReference>
<dbReference type="Pfam" id="PF09269">
    <property type="entry name" value="DUF1967"/>
    <property type="match status" value="1"/>
</dbReference>
<evidence type="ECO:0000256" key="7">
    <source>
        <dbReference type="SAM" id="MobiDB-lite"/>
    </source>
</evidence>
<feature type="compositionally biased region" description="Acidic residues" evidence="7">
    <location>
        <begin position="265"/>
        <end position="277"/>
    </location>
</feature>
<dbReference type="InterPro" id="IPR027417">
    <property type="entry name" value="P-loop_NTPase"/>
</dbReference>
<evidence type="ECO:0000256" key="5">
    <source>
        <dbReference type="ARBA" id="ARBA00022842"/>
    </source>
</evidence>
<dbReference type="PROSITE" id="PS00905">
    <property type="entry name" value="GTP1_OBG"/>
    <property type="match status" value="1"/>
</dbReference>
<dbReference type="InterPro" id="IPR036346">
    <property type="entry name" value="GTP-bd_prot_GTP1/OBG_C_sf"/>
</dbReference>
<comment type="similarity">
    <text evidence="2">Belongs to the TRAFAC class OBG-HflX-like GTPase superfamily. OBG GTPase family.</text>
</comment>
<dbReference type="NCBIfam" id="TIGR02729">
    <property type="entry name" value="Obg_CgtA"/>
    <property type="match status" value="1"/>
</dbReference>
<gene>
    <name evidence="11" type="ORF">TRITD_2Bv1G041730</name>
</gene>
<evidence type="ECO:0000256" key="6">
    <source>
        <dbReference type="ARBA" id="ARBA00023134"/>
    </source>
</evidence>
<dbReference type="SUPFAM" id="SSF52540">
    <property type="entry name" value="P-loop containing nucleoside triphosphate hydrolases"/>
    <property type="match status" value="1"/>
</dbReference>
<feature type="region of interest" description="Disordered" evidence="7">
    <location>
        <begin position="265"/>
        <end position="300"/>
    </location>
</feature>
<feature type="compositionally biased region" description="Acidic residues" evidence="7">
    <location>
        <begin position="285"/>
        <end position="296"/>
    </location>
</feature>
<dbReference type="Gene3D" id="2.70.210.12">
    <property type="entry name" value="GTP1/OBG domain"/>
    <property type="match status" value="1"/>
</dbReference>
<keyword evidence="5" id="KW-0460">Magnesium</keyword>
<feature type="region of interest" description="Disordered" evidence="7">
    <location>
        <begin position="22"/>
        <end position="49"/>
    </location>
</feature>
<dbReference type="NCBIfam" id="NF008956">
    <property type="entry name" value="PRK12299.1"/>
    <property type="match status" value="1"/>
</dbReference>
<feature type="compositionally biased region" description="Basic residues" evidence="7">
    <location>
        <begin position="23"/>
        <end position="34"/>
    </location>
</feature>
<evidence type="ECO:0000313" key="12">
    <source>
        <dbReference type="Proteomes" id="UP000324705"/>
    </source>
</evidence>
<reference evidence="11 12" key="1">
    <citation type="submission" date="2017-09" db="EMBL/GenBank/DDBJ databases">
        <authorList>
            <consortium name="International Durum Wheat Genome Sequencing Consortium (IDWGSC)"/>
            <person name="Milanesi L."/>
        </authorList>
    </citation>
    <scope>NUCLEOTIDE SEQUENCE [LARGE SCALE GENOMIC DNA]</scope>
    <source>
        <strain evidence="12">cv. Svevo</strain>
    </source>
</reference>
<dbReference type="SUPFAM" id="SSF102741">
    <property type="entry name" value="Obg GTP-binding protein C-terminal domain"/>
    <property type="match status" value="1"/>
</dbReference>
<dbReference type="Pfam" id="PF01926">
    <property type="entry name" value="MMR_HSR1"/>
    <property type="match status" value="1"/>
</dbReference>
<dbReference type="CDD" id="cd01898">
    <property type="entry name" value="Obg"/>
    <property type="match status" value="1"/>
</dbReference>
<dbReference type="GO" id="GO:0003924">
    <property type="term" value="F:GTPase activity"/>
    <property type="evidence" value="ECO:0007669"/>
    <property type="project" value="InterPro"/>
</dbReference>
<dbReference type="GO" id="GO:0042254">
    <property type="term" value="P:ribosome biogenesis"/>
    <property type="evidence" value="ECO:0007669"/>
    <property type="project" value="UniProtKB-UniRule"/>
</dbReference>
<comment type="cofactor">
    <cofactor evidence="1">
        <name>Mg(2+)</name>
        <dbReference type="ChEBI" id="CHEBI:18420"/>
    </cofactor>
</comment>
<dbReference type="Pfam" id="PF01018">
    <property type="entry name" value="GTP1_OBG"/>
    <property type="match status" value="1"/>
</dbReference>
<dbReference type="PRINTS" id="PR00326">
    <property type="entry name" value="GTP1OBG"/>
</dbReference>
<dbReference type="EMBL" id="LT934114">
    <property type="protein sequence ID" value="VAH42497.1"/>
    <property type="molecule type" value="Genomic_DNA"/>
</dbReference>
<dbReference type="Proteomes" id="UP000324705">
    <property type="component" value="Chromosome 2B"/>
</dbReference>
<dbReference type="HAMAP" id="MF_01454">
    <property type="entry name" value="GTPase_Obg"/>
    <property type="match status" value="1"/>
</dbReference>
<dbReference type="Gene3D" id="3.40.50.300">
    <property type="entry name" value="P-loop containing nucleotide triphosphate hydrolases"/>
    <property type="match status" value="1"/>
</dbReference>
<evidence type="ECO:0000259" key="8">
    <source>
        <dbReference type="PROSITE" id="PS51710"/>
    </source>
</evidence>
<keyword evidence="4" id="KW-0547">Nucleotide-binding</keyword>
<dbReference type="Gene3D" id="3.30.300.350">
    <property type="entry name" value="GTP-binding protein OBG, C-terminal domain"/>
    <property type="match status" value="1"/>
</dbReference>
<dbReference type="InterPro" id="IPR006074">
    <property type="entry name" value="GTP1-OBG_CS"/>
</dbReference>
<dbReference type="FunFam" id="2.70.210.12:FF:000001">
    <property type="entry name" value="GTPase Obg"/>
    <property type="match status" value="1"/>
</dbReference>
<name>A0A9R1PG79_TRITD</name>
<dbReference type="OMA" id="IETFCMS"/>
<dbReference type="AlphaFoldDB" id="A0A9R1PG79"/>
<evidence type="ECO:0000256" key="4">
    <source>
        <dbReference type="ARBA" id="ARBA00022741"/>
    </source>
</evidence>
<dbReference type="SUPFAM" id="SSF82051">
    <property type="entry name" value="Obg GTP-binding protein N-terminal domain"/>
    <property type="match status" value="1"/>
</dbReference>
<sequence>MAPAAVAAAAFPFRLFSDEAARRTAKGGRGKRGSARPVKSPPLPPALSSANVIGRSATTFTRLPLRDAAPESAEVTLERFPTAPGNPERAAPALPRGIVQRLGVEEDKDEEEVDPARRGATAVRRLHLRDTTGGGERAAIGQFDARAARRGLNNGRAISRQMVEHPGDDDEEEEEFVVTRLDIFEGSKGRKARAVPPEELDEDDGAVVFDPDYGLDSDDEEEEEFVTAANEWSPAGDAIASAKLDELEYDGEDDDDAEVVVYHPDDDEEEEEEEEVGVFEGSANDGDDDGEEAEEEMKEKGVPAVMRCFDTARIYSKAGDGGNGVVAFRREKYVPHGGPSGGDGGRGGNVYVEVDGDMNSLLPFRKSLHYRAGRGAHGQGSQMAGAKGEDVVVKVPPGTVVRSAAGDIELLELMKPGQRALLLPGGRGGRGNAAFKTGTNKVPRIAEKGEKGPEMWLDLELKLVADVGIVGAPNAGKSTLLSAISAAKPTIANYPFTTLLPNLGVVSLDFDATMVVADLPGLLEGAHRGYGLGHEFLRHSERCSVLVHVVDGSGEQPEYEYEAVRLELELFSPALVDKPYIVVYNKMDLPEASDRWNSFREKLQAQGFEPYCTSALNRQGTQDVVYAAYKILQKERQRVKEVEEWNNTQNLNHVADAIKRERSSAMNDFEIVHDKGANTWTVVGAGIERFVQMTNWDYTESLKRFQHVLEACGVNKTLVKLGVKEGDTVVIGEMGMFWNEEPKRVAARTMISRDDDAVRWPKFS</sequence>